<evidence type="ECO:0000256" key="1">
    <source>
        <dbReference type="SAM" id="MobiDB-lite"/>
    </source>
</evidence>
<name>A0A699U4I5_TANCI</name>
<proteinExistence type="predicted"/>
<feature type="region of interest" description="Disordered" evidence="1">
    <location>
        <begin position="1"/>
        <end position="99"/>
    </location>
</feature>
<evidence type="ECO:0000313" key="2">
    <source>
        <dbReference type="EMBL" id="GFD17011.1"/>
    </source>
</evidence>
<gene>
    <name evidence="2" type="ORF">Tci_888980</name>
</gene>
<feature type="non-terminal residue" evidence="2">
    <location>
        <position position="148"/>
    </location>
</feature>
<comment type="caution">
    <text evidence="2">The sequence shown here is derived from an EMBL/GenBank/DDBJ whole genome shotgun (WGS) entry which is preliminary data.</text>
</comment>
<accession>A0A699U4I5</accession>
<dbReference type="EMBL" id="BKCJ011297185">
    <property type="protein sequence ID" value="GFD17011.1"/>
    <property type="molecule type" value="Genomic_DNA"/>
</dbReference>
<feature type="non-terminal residue" evidence="2">
    <location>
        <position position="1"/>
    </location>
</feature>
<dbReference type="AlphaFoldDB" id="A0A699U4I5"/>
<reference evidence="2" key="1">
    <citation type="journal article" date="2019" name="Sci. Rep.">
        <title>Draft genome of Tanacetum cinerariifolium, the natural source of mosquito coil.</title>
        <authorList>
            <person name="Yamashiro T."/>
            <person name="Shiraishi A."/>
            <person name="Satake H."/>
            <person name="Nakayama K."/>
        </authorList>
    </citation>
    <scope>NUCLEOTIDE SEQUENCE</scope>
</reference>
<organism evidence="2">
    <name type="scientific">Tanacetum cinerariifolium</name>
    <name type="common">Dalmatian daisy</name>
    <name type="synonym">Chrysanthemum cinerariifolium</name>
    <dbReference type="NCBI Taxonomy" id="118510"/>
    <lineage>
        <taxon>Eukaryota</taxon>
        <taxon>Viridiplantae</taxon>
        <taxon>Streptophyta</taxon>
        <taxon>Embryophyta</taxon>
        <taxon>Tracheophyta</taxon>
        <taxon>Spermatophyta</taxon>
        <taxon>Magnoliopsida</taxon>
        <taxon>eudicotyledons</taxon>
        <taxon>Gunneridae</taxon>
        <taxon>Pentapetalae</taxon>
        <taxon>asterids</taxon>
        <taxon>campanulids</taxon>
        <taxon>Asterales</taxon>
        <taxon>Asteraceae</taxon>
        <taxon>Asteroideae</taxon>
        <taxon>Anthemideae</taxon>
        <taxon>Anthemidinae</taxon>
        <taxon>Tanacetum</taxon>
    </lineage>
</organism>
<protein>
    <submittedName>
        <fullName evidence="2">Uncharacterized protein</fullName>
    </submittedName>
</protein>
<sequence length="148" mass="15219">PRPPSHPPRTEEVGPTTSTRPPSPTRHTSVREDISKGGGDFVSLPQSHEAPQTPAATALHTLARTSLGGDSSDTPTGHDAVEVPADTSMPSRNPSTTRRHLWKPFSSLASAYVSKNIPAGVSLPAVATTIPAGSSVDAAVRAAAAPSF</sequence>